<dbReference type="PANTHER" id="PTHR18866:SF33">
    <property type="entry name" value="METHYLCROTONOYL-COA CARBOXYLASE SUBUNIT ALPHA, MITOCHONDRIAL-RELATED"/>
    <property type="match status" value="1"/>
</dbReference>
<geneLocation type="plasmid" evidence="4">
    <name>unnamed3</name>
</geneLocation>
<geneLocation type="plasmid" evidence="6">
    <name>unnamed3 sequence</name>
</geneLocation>
<evidence type="ECO:0000256" key="1">
    <source>
        <dbReference type="ARBA" id="ARBA00023267"/>
    </source>
</evidence>
<feature type="domain" description="Lipoyl-binding" evidence="2">
    <location>
        <begin position="93"/>
        <end position="167"/>
    </location>
</feature>
<keyword evidence="3" id="KW-0614">Plasmid</keyword>
<evidence type="ECO:0000313" key="5">
    <source>
        <dbReference type="Proteomes" id="UP000092691"/>
    </source>
</evidence>
<gene>
    <name evidence="3" type="ORF">BA011_29450</name>
    <name evidence="4" type="ORF">BMW22_34795</name>
</gene>
<dbReference type="InterPro" id="IPR011053">
    <property type="entry name" value="Single_hybrid_motif"/>
</dbReference>
<reference evidence="3 5" key="1">
    <citation type="submission" date="2016-06" db="EMBL/GenBank/DDBJ databases">
        <title>Microsymbionts genomes from the relict species Vavilovia formosa.</title>
        <authorList>
            <person name="Chirak E."/>
            <person name="Kimeklis A."/>
            <person name="Andronov E."/>
        </authorList>
    </citation>
    <scope>NUCLEOTIDE SEQUENCE [LARGE SCALE GENOMIC DNA]</scope>
    <source>
        <strain evidence="3 5">Vaf10</strain>
        <plasmid evidence="5">Plasmid unnamed1</plasmid>
        <plasmid evidence="3">unnamed1</plasmid>
    </source>
</reference>
<dbReference type="Proteomes" id="UP000183050">
    <property type="component" value="Plasmid unnamed3"/>
</dbReference>
<dbReference type="Pfam" id="PF00364">
    <property type="entry name" value="Biotin_lipoyl"/>
    <property type="match status" value="1"/>
</dbReference>
<dbReference type="AlphaFoldDB" id="A0A1B1CJB2"/>
<evidence type="ECO:0000313" key="4">
    <source>
        <dbReference type="EMBL" id="API56662.1"/>
    </source>
</evidence>
<dbReference type="EMBL" id="CP016287">
    <property type="protein sequence ID" value="ANP89834.1"/>
    <property type="molecule type" value="Genomic_DNA"/>
</dbReference>
<geneLocation type="plasmid" evidence="3 5">
    <name>unnamed1</name>
</geneLocation>
<name>A0A1B1CJB2_RHILE</name>
<proteinExistence type="predicted"/>
<evidence type="ECO:0000259" key="2">
    <source>
        <dbReference type="PROSITE" id="PS50968"/>
    </source>
</evidence>
<dbReference type="InterPro" id="IPR050856">
    <property type="entry name" value="Biotin_carboxylase_complex"/>
</dbReference>
<dbReference type="CDD" id="cd06850">
    <property type="entry name" value="biotinyl_domain"/>
    <property type="match status" value="1"/>
</dbReference>
<keyword evidence="1" id="KW-0092">Biotin</keyword>
<evidence type="ECO:0000313" key="6">
    <source>
        <dbReference type="Proteomes" id="UP000183050"/>
    </source>
</evidence>
<accession>A0A1B1CJB2</accession>
<dbReference type="PANTHER" id="PTHR18866">
    <property type="entry name" value="CARBOXYLASE:PYRUVATE/ACETYL-COA/PROPIONYL-COA CARBOXYLASE"/>
    <property type="match status" value="1"/>
</dbReference>
<dbReference type="Gene3D" id="2.40.50.100">
    <property type="match status" value="1"/>
</dbReference>
<organism evidence="3 5">
    <name type="scientific">Rhizobium leguminosarum</name>
    <dbReference type="NCBI Taxonomy" id="384"/>
    <lineage>
        <taxon>Bacteria</taxon>
        <taxon>Pseudomonadati</taxon>
        <taxon>Pseudomonadota</taxon>
        <taxon>Alphaproteobacteria</taxon>
        <taxon>Hyphomicrobiales</taxon>
        <taxon>Rhizobiaceae</taxon>
        <taxon>Rhizobium/Agrobacterium group</taxon>
        <taxon>Rhizobium</taxon>
    </lineage>
</organism>
<sequence length="171" mass="18799">MEKRMNHVFELEGVDYQLWLSRCQQGYRLHLGNEILVPLDFSHQGDGGGLLSIAGANESVRFAIDGDTIHLHIRGRTRVLRYRDPLLAHSLVKKDAGLLVARAPMPGVVVKTSVLPGDQISAGSGLMVIESMKLESVIRAPQDGVVDRIHFSEGESFEHGAILVTIKEEGH</sequence>
<dbReference type="InterPro" id="IPR000089">
    <property type="entry name" value="Biotin_lipoyl"/>
</dbReference>
<dbReference type="EMBL" id="CP018231">
    <property type="protein sequence ID" value="API56662.1"/>
    <property type="molecule type" value="Genomic_DNA"/>
</dbReference>
<dbReference type="PROSITE" id="PS50968">
    <property type="entry name" value="BIOTINYL_LIPOYL"/>
    <property type="match status" value="1"/>
</dbReference>
<reference evidence="4 6" key="2">
    <citation type="submission" date="2016-11" db="EMBL/GenBank/DDBJ databases">
        <title>Rhizobium leguminosarum bv. viciae strain Vaf12 isolated from Vavilovia formosa root nodules from Russia, Dagestan.</title>
        <authorList>
            <person name="Kimeklis A."/>
        </authorList>
    </citation>
    <scope>NUCLEOTIDE SEQUENCE [LARGE SCALE GENOMIC DNA]</scope>
    <source>
        <strain evidence="4 6">Vaf-108</strain>
        <plasmid evidence="6">Plasmid unnamed3 sequence</plasmid>
        <plasmid evidence="4">unnamed3</plasmid>
    </source>
</reference>
<dbReference type="SUPFAM" id="SSF51230">
    <property type="entry name" value="Single hybrid motif"/>
    <property type="match status" value="1"/>
</dbReference>
<protein>
    <recommendedName>
        <fullName evidence="2">Lipoyl-binding domain-containing protein</fullName>
    </recommendedName>
</protein>
<dbReference type="Proteomes" id="UP000092691">
    <property type="component" value="Plasmid unnamed1"/>
</dbReference>
<evidence type="ECO:0000313" key="3">
    <source>
        <dbReference type="EMBL" id="ANP89834.1"/>
    </source>
</evidence>